<comment type="caution">
    <text evidence="2">The sequence shown here is derived from an EMBL/GenBank/DDBJ whole genome shotgun (WGS) entry which is preliminary data.</text>
</comment>
<feature type="domain" description="FAS1-like dehydratase" evidence="1">
    <location>
        <begin position="27"/>
        <end position="165"/>
    </location>
</feature>
<organism evidence="2 3">
    <name type="scientific">Pseudonocardia adelaidensis</name>
    <dbReference type="NCBI Taxonomy" id="648754"/>
    <lineage>
        <taxon>Bacteria</taxon>
        <taxon>Bacillati</taxon>
        <taxon>Actinomycetota</taxon>
        <taxon>Actinomycetes</taxon>
        <taxon>Pseudonocardiales</taxon>
        <taxon>Pseudonocardiaceae</taxon>
        <taxon>Pseudonocardia</taxon>
    </lineage>
</organism>
<proteinExistence type="predicted"/>
<evidence type="ECO:0000259" key="1">
    <source>
        <dbReference type="Pfam" id="PF13452"/>
    </source>
</evidence>
<dbReference type="Gene3D" id="3.10.129.10">
    <property type="entry name" value="Hotdog Thioesterase"/>
    <property type="match status" value="1"/>
</dbReference>
<dbReference type="EMBL" id="BAABJO010000014">
    <property type="protein sequence ID" value="GAA5125840.1"/>
    <property type="molecule type" value="Genomic_DNA"/>
</dbReference>
<name>A0ABP9NMV5_9PSEU</name>
<sequence length="181" mass="19014">MTARDPAGTDVGGGLLRRYCDAMRARVGERADSAIGVVDARMIARYARAIGATDPIHYDADAARAAGFADVVAPPNMITAVVDWGAGAPESELGPDGTAAGTAVPGLRIMGAGDDVRVLRPLVAGTDLVEERVVAEVTLRHGRSGPSAFVTFAHTFRTPAGEVLTENRRTIVVRPLPEDRR</sequence>
<gene>
    <name evidence="2" type="ORF">GCM10023320_40770</name>
</gene>
<protein>
    <recommendedName>
        <fullName evidence="1">FAS1-like dehydratase domain-containing protein</fullName>
    </recommendedName>
</protein>
<dbReference type="InterPro" id="IPR029069">
    <property type="entry name" value="HotDog_dom_sf"/>
</dbReference>
<dbReference type="Proteomes" id="UP001500804">
    <property type="component" value="Unassembled WGS sequence"/>
</dbReference>
<accession>A0ABP9NMV5</accession>
<dbReference type="SUPFAM" id="SSF54637">
    <property type="entry name" value="Thioesterase/thiol ester dehydrase-isomerase"/>
    <property type="match status" value="1"/>
</dbReference>
<evidence type="ECO:0000313" key="3">
    <source>
        <dbReference type="Proteomes" id="UP001500804"/>
    </source>
</evidence>
<evidence type="ECO:0000313" key="2">
    <source>
        <dbReference type="EMBL" id="GAA5125840.1"/>
    </source>
</evidence>
<dbReference type="RefSeq" id="WP_345606786.1">
    <property type="nucleotide sequence ID" value="NZ_BAABJO010000014.1"/>
</dbReference>
<keyword evidence="3" id="KW-1185">Reference proteome</keyword>
<dbReference type="InterPro" id="IPR039569">
    <property type="entry name" value="FAS1-like_DH_region"/>
</dbReference>
<reference evidence="3" key="1">
    <citation type="journal article" date="2019" name="Int. J. Syst. Evol. Microbiol.">
        <title>The Global Catalogue of Microorganisms (GCM) 10K type strain sequencing project: providing services to taxonomists for standard genome sequencing and annotation.</title>
        <authorList>
            <consortium name="The Broad Institute Genomics Platform"/>
            <consortium name="The Broad Institute Genome Sequencing Center for Infectious Disease"/>
            <person name="Wu L."/>
            <person name="Ma J."/>
        </authorList>
    </citation>
    <scope>NUCLEOTIDE SEQUENCE [LARGE SCALE GENOMIC DNA]</scope>
    <source>
        <strain evidence="3">JCM 18302</strain>
    </source>
</reference>
<dbReference type="Pfam" id="PF13452">
    <property type="entry name" value="FAS1_DH_region"/>
    <property type="match status" value="1"/>
</dbReference>